<dbReference type="GO" id="GO:0007059">
    <property type="term" value="P:chromosome segregation"/>
    <property type="evidence" value="ECO:0007669"/>
    <property type="project" value="InterPro"/>
</dbReference>
<reference evidence="3 4" key="1">
    <citation type="journal article" date="2016" name="Genome Biol. Evol.">
        <title>Divergent and convergent evolution of fungal pathogenicity.</title>
        <authorList>
            <person name="Shang Y."/>
            <person name="Xiao G."/>
            <person name="Zheng P."/>
            <person name="Cen K."/>
            <person name="Zhan S."/>
            <person name="Wang C."/>
        </authorList>
    </citation>
    <scope>NUCLEOTIDE SEQUENCE [LARGE SCALE GENOMIC DNA]</scope>
    <source>
        <strain evidence="3 4">RCEF 264</strain>
    </source>
</reference>
<comment type="caution">
    <text evidence="3">The sequence shown here is derived from an EMBL/GenBank/DDBJ whole genome shotgun (WGS) entry which is preliminary data.</text>
</comment>
<evidence type="ECO:0000256" key="2">
    <source>
        <dbReference type="SAM" id="MobiDB-lite"/>
    </source>
</evidence>
<evidence type="ECO:0000256" key="1">
    <source>
        <dbReference type="SAM" id="Coils"/>
    </source>
</evidence>
<dbReference type="AlphaFoldDB" id="A0A168AF82"/>
<dbReference type="InterPro" id="IPR013218">
    <property type="entry name" value="Dsn1/Mis13"/>
</dbReference>
<dbReference type="GO" id="GO:0051301">
    <property type="term" value="P:cell division"/>
    <property type="evidence" value="ECO:0007669"/>
    <property type="project" value="InterPro"/>
</dbReference>
<keyword evidence="1" id="KW-0175">Coiled coil</keyword>
<feature type="compositionally biased region" description="Low complexity" evidence="2">
    <location>
        <begin position="481"/>
        <end position="493"/>
    </location>
</feature>
<protein>
    <submittedName>
        <fullName evidence="3">Mis12-mtw1 family protein</fullName>
    </submittedName>
</protein>
<evidence type="ECO:0000313" key="3">
    <source>
        <dbReference type="EMBL" id="OAA68660.1"/>
    </source>
</evidence>
<feature type="compositionally biased region" description="Basic and acidic residues" evidence="2">
    <location>
        <begin position="380"/>
        <end position="402"/>
    </location>
</feature>
<gene>
    <name evidence="3" type="ORF">SPI_00855</name>
</gene>
<dbReference type="OrthoDB" id="3364649at2759"/>
<proteinExistence type="predicted"/>
<sequence>MTTLVRTRLPLQDLSMSNQPERRHSKRLAATAVYDEQDGDFHFTRGVKRVKTVEPAPERVETAKKSASTQRAASKPSAGRKRASPIAATTAHRDDAPSPAALPVASSSRRPGRPKANAAATAASRPTPPRLRTTAAAAATGVAADEETPEPRAAPAPRRRARTSVERSDSERPDSTAASSQPPAIAPARVVGRGRRSRGSGGGTGTGGTTQRQRRQLQQQQQQHLQPASDADGNDDDDDENDVAVVDDEDPASPGPQQIALPFTDTPIINRNKELRRKGGQRRSSVGMRGRRASSLIENGHSALPHREVDAAEFYKHIEADGLTEPRRMRQLLMWCGERALSEKPPHGSSNASAVLGARAIQDQLLKDFANRPEFSDWFGRDELPEDATKRAKEPQKPERPVVLKPNPRNIEHEEKIVELEARVKRLKEEKKRWMALAKPAPDLPPLYAEGEDPVRAPSVPDETLLDPEEVAILHAIVPPKAKPTATPSTGTPQFVSRDDPHAKPIPPATFRAQVLERLQRLCSTVPFTVDHLAHNVHVLDQRVAVAGQEADLLLRRGAARLKEREDREKEAVGTKELPVMEVLRSLSRILPDEGSSGGGPG</sequence>
<feature type="compositionally biased region" description="Acidic residues" evidence="2">
    <location>
        <begin position="232"/>
        <end position="251"/>
    </location>
</feature>
<feature type="compositionally biased region" description="Gly residues" evidence="2">
    <location>
        <begin position="199"/>
        <end position="208"/>
    </location>
</feature>
<feature type="compositionally biased region" description="Low complexity" evidence="2">
    <location>
        <begin position="97"/>
        <end position="143"/>
    </location>
</feature>
<feature type="compositionally biased region" description="Basic and acidic residues" evidence="2">
    <location>
        <begin position="163"/>
        <end position="174"/>
    </location>
</feature>
<dbReference type="EMBL" id="AZHD01000001">
    <property type="protein sequence ID" value="OAA68660.1"/>
    <property type="molecule type" value="Genomic_DNA"/>
</dbReference>
<evidence type="ECO:0000313" key="4">
    <source>
        <dbReference type="Proteomes" id="UP000076874"/>
    </source>
</evidence>
<dbReference type="GO" id="GO:0000444">
    <property type="term" value="C:MIS12/MIND type complex"/>
    <property type="evidence" value="ECO:0007669"/>
    <property type="project" value="InterPro"/>
</dbReference>
<dbReference type="Pfam" id="PF08202">
    <property type="entry name" value="MIS13"/>
    <property type="match status" value="1"/>
</dbReference>
<feature type="region of interest" description="Disordered" evidence="2">
    <location>
        <begin position="1"/>
        <end position="26"/>
    </location>
</feature>
<accession>A0A168AF82</accession>
<dbReference type="PANTHER" id="PTHR14778:SF2">
    <property type="entry name" value="KINETOCHORE-ASSOCIATED PROTEIN DSN1 HOMOLOG"/>
    <property type="match status" value="1"/>
</dbReference>
<organism evidence="3 4">
    <name type="scientific">Niveomyces insectorum RCEF 264</name>
    <dbReference type="NCBI Taxonomy" id="1081102"/>
    <lineage>
        <taxon>Eukaryota</taxon>
        <taxon>Fungi</taxon>
        <taxon>Dikarya</taxon>
        <taxon>Ascomycota</taxon>
        <taxon>Pezizomycotina</taxon>
        <taxon>Sordariomycetes</taxon>
        <taxon>Hypocreomycetidae</taxon>
        <taxon>Hypocreales</taxon>
        <taxon>Cordycipitaceae</taxon>
        <taxon>Niveomyces</taxon>
    </lineage>
</organism>
<dbReference type="PANTHER" id="PTHR14778">
    <property type="entry name" value="KINETOCHORE-ASSOCIATED PROTEIN DSN1 HOMOLOG"/>
    <property type="match status" value="1"/>
</dbReference>
<keyword evidence="4" id="KW-1185">Reference proteome</keyword>
<feature type="coiled-coil region" evidence="1">
    <location>
        <begin position="410"/>
        <end position="437"/>
    </location>
</feature>
<dbReference type="STRING" id="1081102.A0A168AF82"/>
<feature type="region of interest" description="Disordered" evidence="2">
    <location>
        <begin position="45"/>
        <end position="293"/>
    </location>
</feature>
<feature type="region of interest" description="Disordered" evidence="2">
    <location>
        <begin position="380"/>
        <end position="405"/>
    </location>
</feature>
<name>A0A168AF82_9HYPO</name>
<dbReference type="Proteomes" id="UP000076874">
    <property type="component" value="Unassembled WGS sequence"/>
</dbReference>
<feature type="region of interest" description="Disordered" evidence="2">
    <location>
        <begin position="481"/>
        <end position="504"/>
    </location>
</feature>
<feature type="compositionally biased region" description="Low complexity" evidence="2">
    <location>
        <begin position="175"/>
        <end position="188"/>
    </location>
</feature>